<dbReference type="Proteomes" id="UP001314170">
    <property type="component" value="Unassembled WGS sequence"/>
</dbReference>
<evidence type="ECO:0008006" key="3">
    <source>
        <dbReference type="Google" id="ProtNLM"/>
    </source>
</evidence>
<sequence>MALLVTAALVASPGSRDCLRSCMTAVNIEIGRCLVRKNHVDGRIEGGHMQANGTHYDAILWFQNPRWELGRDKQMGYV</sequence>
<comment type="caution">
    <text evidence="1">The sequence shown here is derived from an EMBL/GenBank/DDBJ whole genome shotgun (WGS) entry which is preliminary data.</text>
</comment>
<dbReference type="AlphaFoldDB" id="A0AAV1SUQ7"/>
<dbReference type="EMBL" id="CAWUPB010001197">
    <property type="protein sequence ID" value="CAK7356757.1"/>
    <property type="molecule type" value="Genomic_DNA"/>
</dbReference>
<evidence type="ECO:0000313" key="2">
    <source>
        <dbReference type="Proteomes" id="UP001314170"/>
    </source>
</evidence>
<keyword evidence="2" id="KW-1185">Reference proteome</keyword>
<reference evidence="1 2" key="1">
    <citation type="submission" date="2024-01" db="EMBL/GenBank/DDBJ databases">
        <authorList>
            <person name="Waweru B."/>
        </authorList>
    </citation>
    <scope>NUCLEOTIDE SEQUENCE [LARGE SCALE GENOMIC DNA]</scope>
</reference>
<organism evidence="1 2">
    <name type="scientific">Dovyalis caffra</name>
    <dbReference type="NCBI Taxonomy" id="77055"/>
    <lineage>
        <taxon>Eukaryota</taxon>
        <taxon>Viridiplantae</taxon>
        <taxon>Streptophyta</taxon>
        <taxon>Embryophyta</taxon>
        <taxon>Tracheophyta</taxon>
        <taxon>Spermatophyta</taxon>
        <taxon>Magnoliopsida</taxon>
        <taxon>eudicotyledons</taxon>
        <taxon>Gunneridae</taxon>
        <taxon>Pentapetalae</taxon>
        <taxon>rosids</taxon>
        <taxon>fabids</taxon>
        <taxon>Malpighiales</taxon>
        <taxon>Salicaceae</taxon>
        <taxon>Flacourtieae</taxon>
        <taxon>Dovyalis</taxon>
    </lineage>
</organism>
<protein>
    <recommendedName>
        <fullName evidence="3">Lysozyme</fullName>
    </recommendedName>
</protein>
<evidence type="ECO:0000313" key="1">
    <source>
        <dbReference type="EMBL" id="CAK7356757.1"/>
    </source>
</evidence>
<accession>A0AAV1SUQ7</accession>
<name>A0AAV1SUQ7_9ROSI</name>
<gene>
    <name evidence="1" type="ORF">DCAF_LOCUS27038</name>
</gene>
<proteinExistence type="predicted"/>